<comment type="caution">
    <text evidence="3">The sequence shown here is derived from an EMBL/GenBank/DDBJ whole genome shotgun (WGS) entry which is preliminary data.</text>
</comment>
<evidence type="ECO:0000256" key="1">
    <source>
        <dbReference type="SAM" id="Phobius"/>
    </source>
</evidence>
<accession>A0ABT4J6P0</accession>
<dbReference type="Proteomes" id="UP001149822">
    <property type="component" value="Unassembled WGS sequence"/>
</dbReference>
<feature type="non-terminal residue" evidence="3">
    <location>
        <position position="63"/>
    </location>
</feature>
<keyword evidence="4" id="KW-1185">Reference proteome</keyword>
<evidence type="ECO:0000313" key="4">
    <source>
        <dbReference type="Proteomes" id="UP001149822"/>
    </source>
</evidence>
<evidence type="ECO:0000313" key="3">
    <source>
        <dbReference type="EMBL" id="MCZ0962796.1"/>
    </source>
</evidence>
<dbReference type="Pfam" id="PF07331">
    <property type="entry name" value="TctB"/>
    <property type="match status" value="1"/>
</dbReference>
<name>A0ABT4J6P0_9RHOB</name>
<dbReference type="InterPro" id="IPR009936">
    <property type="entry name" value="DUF1468"/>
</dbReference>
<feature type="transmembrane region" description="Helical" evidence="1">
    <location>
        <begin position="42"/>
        <end position="61"/>
    </location>
</feature>
<proteinExistence type="predicted"/>
<reference evidence="3" key="1">
    <citation type="submission" date="2022-12" db="EMBL/GenBank/DDBJ databases">
        <title>Paracoccus sp. EF6 isolated from a lake water.</title>
        <authorList>
            <person name="Liu H."/>
        </authorList>
    </citation>
    <scope>NUCLEOTIDE SEQUENCE</scope>
    <source>
        <strain evidence="3">EF6</strain>
    </source>
</reference>
<dbReference type="EMBL" id="JAPTYD010000023">
    <property type="protein sequence ID" value="MCZ0962796.1"/>
    <property type="molecule type" value="Genomic_DNA"/>
</dbReference>
<gene>
    <name evidence="3" type="ORF">OU682_14340</name>
</gene>
<feature type="domain" description="DUF1468" evidence="2">
    <location>
        <begin position="12"/>
        <end position="61"/>
    </location>
</feature>
<sequence>MSTKPKDDTDIVAGLFFMALAAFFGWQALGLEMGTSIRMGPGYFPIVLSGLLFLLGAVILFKA</sequence>
<evidence type="ECO:0000259" key="2">
    <source>
        <dbReference type="Pfam" id="PF07331"/>
    </source>
</evidence>
<keyword evidence="1" id="KW-0812">Transmembrane</keyword>
<keyword evidence="1" id="KW-1133">Transmembrane helix</keyword>
<dbReference type="RefSeq" id="WP_268942847.1">
    <property type="nucleotide sequence ID" value="NZ_JAPTYD010000023.1"/>
</dbReference>
<protein>
    <submittedName>
        <fullName evidence="3">Tripartite tricarboxylate transporter TctB family protein</fullName>
    </submittedName>
</protein>
<organism evidence="3 4">
    <name type="scientific">Paracoccus benzoatiresistens</name>
    <dbReference type="NCBI Taxonomy" id="2997341"/>
    <lineage>
        <taxon>Bacteria</taxon>
        <taxon>Pseudomonadati</taxon>
        <taxon>Pseudomonadota</taxon>
        <taxon>Alphaproteobacteria</taxon>
        <taxon>Rhodobacterales</taxon>
        <taxon>Paracoccaceae</taxon>
        <taxon>Paracoccus</taxon>
    </lineage>
</organism>
<feature type="transmembrane region" description="Helical" evidence="1">
    <location>
        <begin position="12"/>
        <end position="30"/>
    </location>
</feature>
<keyword evidence="1" id="KW-0472">Membrane</keyword>